<evidence type="ECO:0000313" key="2">
    <source>
        <dbReference type="EMBL" id="SUD47436.1"/>
    </source>
</evidence>
<evidence type="ECO:0000256" key="1">
    <source>
        <dbReference type="SAM" id="SignalP"/>
    </source>
</evidence>
<sequence>MNVRALGQSFALTAVAVGLIAAGCARTIDGEAVANETDRAAYVSSVSSSAAAATSARAHSAKVTVCGAFFRSAVDVKFKLSAFSRELEAQQDREAARTKARDAATALSSAATTVTDALRDNPSIAAVLNSALSEYASAAKDFASELNKLAVGSTSPEVFIAADDRYRAARDAALDSCS</sequence>
<dbReference type="EMBL" id="UGRY01000003">
    <property type="protein sequence ID" value="SUD47436.1"/>
    <property type="molecule type" value="Genomic_DNA"/>
</dbReference>
<feature type="chain" id="PRO_5017045144" description="Lipoprotein" evidence="1">
    <location>
        <begin position="22"/>
        <end position="178"/>
    </location>
</feature>
<keyword evidence="3" id="KW-1185">Reference proteome</keyword>
<organism evidence="2 3">
    <name type="scientific">Nocardia otitidiscaviarum</name>
    <dbReference type="NCBI Taxonomy" id="1823"/>
    <lineage>
        <taxon>Bacteria</taxon>
        <taxon>Bacillati</taxon>
        <taxon>Actinomycetota</taxon>
        <taxon>Actinomycetes</taxon>
        <taxon>Mycobacteriales</taxon>
        <taxon>Nocardiaceae</taxon>
        <taxon>Nocardia</taxon>
    </lineage>
</organism>
<dbReference type="PROSITE" id="PS51257">
    <property type="entry name" value="PROKAR_LIPOPROTEIN"/>
    <property type="match status" value="1"/>
</dbReference>
<keyword evidence="1" id="KW-0732">Signal</keyword>
<accession>A0A379JGE4</accession>
<dbReference type="AlphaFoldDB" id="A0A379JGE4"/>
<protein>
    <recommendedName>
        <fullName evidence="4">Lipoprotein</fullName>
    </recommendedName>
</protein>
<dbReference type="RefSeq" id="WP_051037252.1">
    <property type="nucleotide sequence ID" value="NZ_UGRY01000003.1"/>
</dbReference>
<evidence type="ECO:0000313" key="3">
    <source>
        <dbReference type="Proteomes" id="UP000255467"/>
    </source>
</evidence>
<reference evidence="2 3" key="1">
    <citation type="submission" date="2018-06" db="EMBL/GenBank/DDBJ databases">
        <authorList>
            <consortium name="Pathogen Informatics"/>
            <person name="Doyle S."/>
        </authorList>
    </citation>
    <scope>NUCLEOTIDE SEQUENCE [LARGE SCALE GENOMIC DNA]</scope>
    <source>
        <strain evidence="2 3">NCTC1934</strain>
    </source>
</reference>
<proteinExistence type="predicted"/>
<feature type="signal peptide" evidence="1">
    <location>
        <begin position="1"/>
        <end position="21"/>
    </location>
</feature>
<dbReference type="Proteomes" id="UP000255467">
    <property type="component" value="Unassembled WGS sequence"/>
</dbReference>
<name>A0A379JGE4_9NOCA</name>
<gene>
    <name evidence="2" type="ORF">NCTC1934_04747</name>
</gene>
<evidence type="ECO:0008006" key="4">
    <source>
        <dbReference type="Google" id="ProtNLM"/>
    </source>
</evidence>